<keyword evidence="4" id="KW-1185">Reference proteome</keyword>
<dbReference type="InterPro" id="IPR002822">
    <property type="entry name" value="Ni_insertion"/>
</dbReference>
<evidence type="ECO:0000256" key="1">
    <source>
        <dbReference type="ARBA" id="ARBA00022596"/>
    </source>
</evidence>
<name>A0A1N7N7T6_9BACL</name>
<dbReference type="PANTHER" id="PTHR36566:SF1">
    <property type="entry name" value="PYRIDINIUM-3,5-BISTHIOCARBOXYLIC ACID MONONUCLEOTIDE NICKEL INSERTION PROTEIN"/>
    <property type="match status" value="1"/>
</dbReference>
<reference evidence="4" key="1">
    <citation type="submission" date="2017-01" db="EMBL/GenBank/DDBJ databases">
        <authorList>
            <person name="Varghese N."/>
            <person name="Submissions S."/>
        </authorList>
    </citation>
    <scope>NUCLEOTIDE SEQUENCE [LARGE SCALE GENOMIC DNA]</scope>
    <source>
        <strain evidence="4">DSM 16176</strain>
    </source>
</reference>
<organism evidence="3 4">
    <name type="scientific">Alicyclobacillus vulcanalis</name>
    <dbReference type="NCBI Taxonomy" id="252246"/>
    <lineage>
        <taxon>Bacteria</taxon>
        <taxon>Bacillati</taxon>
        <taxon>Bacillota</taxon>
        <taxon>Bacilli</taxon>
        <taxon>Bacillales</taxon>
        <taxon>Alicyclobacillaceae</taxon>
        <taxon>Alicyclobacillus</taxon>
    </lineage>
</organism>
<dbReference type="RefSeq" id="WP_076347467.1">
    <property type="nucleotide sequence ID" value="NZ_FTOO01000007.1"/>
</dbReference>
<evidence type="ECO:0000313" key="3">
    <source>
        <dbReference type="EMBL" id="SIS94251.1"/>
    </source>
</evidence>
<accession>A0A1N7N7T6</accession>
<dbReference type="AlphaFoldDB" id="A0A1N7N7T6"/>
<evidence type="ECO:0000313" key="4">
    <source>
        <dbReference type="Proteomes" id="UP000186156"/>
    </source>
</evidence>
<dbReference type="Proteomes" id="UP000186156">
    <property type="component" value="Unassembled WGS sequence"/>
</dbReference>
<feature type="region of interest" description="Disordered" evidence="2">
    <location>
        <begin position="247"/>
        <end position="270"/>
    </location>
</feature>
<dbReference type="PANTHER" id="PTHR36566">
    <property type="entry name" value="NICKEL INSERTION PROTEIN-RELATED"/>
    <property type="match status" value="1"/>
</dbReference>
<keyword evidence="1" id="KW-0533">Nickel</keyword>
<sequence length="284" mass="30380">MAIAKIDCFAGASGDMFLGAWLDAGIPEDVWLAGVRPLISGEGDVQIARVVKQEITATRVLVRHQEGHIHRHLADVEAIIDKADLPNEVKRRAKEAFFHLAVAEASVHDTTPDEIHFHEVGAIDAIVDIVGTMFAWHLAGEPACYVSPIEVGGGSVLCAHGRVPVPAPATLALLKGYPIYSSGLWGETTTPTGAAIIRALAKPMPPRPMRVDAIGYGAGSKDLPVANVLRISLGDWVGNVPDASEALQRPKAGHDHHHDHHHDPTVGRYDTHDVLERAGEASSK</sequence>
<gene>
    <name evidence="3" type="ORF">SAMN05421799_107122</name>
</gene>
<dbReference type="NCBIfam" id="TIGR00299">
    <property type="entry name" value="nickel pincer cofactor biosynthesis protein LarC"/>
    <property type="match status" value="1"/>
</dbReference>
<feature type="compositionally biased region" description="Basic and acidic residues" evidence="2">
    <location>
        <begin position="261"/>
        <end position="270"/>
    </location>
</feature>
<evidence type="ECO:0008006" key="5">
    <source>
        <dbReference type="Google" id="ProtNLM"/>
    </source>
</evidence>
<protein>
    <recommendedName>
        <fullName evidence="5">TIGR00299 family protein</fullName>
    </recommendedName>
</protein>
<dbReference type="Pfam" id="PF01969">
    <property type="entry name" value="Ni_insertion"/>
    <property type="match status" value="1"/>
</dbReference>
<dbReference type="EMBL" id="FTOO01000007">
    <property type="protein sequence ID" value="SIS94251.1"/>
    <property type="molecule type" value="Genomic_DNA"/>
</dbReference>
<proteinExistence type="predicted"/>
<dbReference type="STRING" id="252246.SAMN05421799_107122"/>
<evidence type="ECO:0000256" key="2">
    <source>
        <dbReference type="SAM" id="MobiDB-lite"/>
    </source>
</evidence>
<dbReference type="OrthoDB" id="9765625at2"/>